<gene>
    <name evidence="5" type="ORF">A2982_03770</name>
</gene>
<dbReference type="PANTHER" id="PTHR30231:SF4">
    <property type="entry name" value="PROTEIN NEN2"/>
    <property type="match status" value="1"/>
</dbReference>
<dbReference type="Gene3D" id="3.30.420.10">
    <property type="entry name" value="Ribonuclease H-like superfamily/Ribonuclease H"/>
    <property type="match status" value="1"/>
</dbReference>
<keyword evidence="3" id="KW-0269">Exonuclease</keyword>
<accession>A0A1F4V402</accession>
<reference evidence="5 6" key="1">
    <citation type="journal article" date="2016" name="Nat. Commun.">
        <title>Thousands of microbial genomes shed light on interconnected biogeochemical processes in an aquifer system.</title>
        <authorList>
            <person name="Anantharaman K."/>
            <person name="Brown C.T."/>
            <person name="Hug L.A."/>
            <person name="Sharon I."/>
            <person name="Castelle C.J."/>
            <person name="Probst A.J."/>
            <person name="Thomas B.C."/>
            <person name="Singh A."/>
            <person name="Wilkins M.J."/>
            <person name="Karaoz U."/>
            <person name="Brodie E.L."/>
            <person name="Williams K.H."/>
            <person name="Hubbard S.S."/>
            <person name="Banfield J.F."/>
        </authorList>
    </citation>
    <scope>NUCLEOTIDE SEQUENCE [LARGE SCALE GENOMIC DNA]</scope>
</reference>
<keyword evidence="1" id="KW-0540">Nuclease</keyword>
<proteinExistence type="predicted"/>
<evidence type="ECO:0000313" key="5">
    <source>
        <dbReference type="EMBL" id="OGC51942.1"/>
    </source>
</evidence>
<dbReference type="Pfam" id="PF00929">
    <property type="entry name" value="RNase_T"/>
    <property type="match status" value="1"/>
</dbReference>
<dbReference type="EMBL" id="MEVH01000009">
    <property type="protein sequence ID" value="OGC51942.1"/>
    <property type="molecule type" value="Genomic_DNA"/>
</dbReference>
<dbReference type="Proteomes" id="UP000178771">
    <property type="component" value="Unassembled WGS sequence"/>
</dbReference>
<dbReference type="SMART" id="SM00479">
    <property type="entry name" value="EXOIII"/>
    <property type="match status" value="1"/>
</dbReference>
<dbReference type="GO" id="GO:0003676">
    <property type="term" value="F:nucleic acid binding"/>
    <property type="evidence" value="ECO:0007669"/>
    <property type="project" value="InterPro"/>
</dbReference>
<dbReference type="FunFam" id="3.30.420.10:FF:000045">
    <property type="entry name" value="3'-5' exonuclease DinG"/>
    <property type="match status" value="1"/>
</dbReference>
<keyword evidence="2" id="KW-0378">Hydrolase</keyword>
<dbReference type="SUPFAM" id="SSF53098">
    <property type="entry name" value="Ribonuclease H-like"/>
    <property type="match status" value="1"/>
</dbReference>
<dbReference type="InterPro" id="IPR036397">
    <property type="entry name" value="RNaseH_sf"/>
</dbReference>
<dbReference type="PANTHER" id="PTHR30231">
    <property type="entry name" value="DNA POLYMERASE III SUBUNIT EPSILON"/>
    <property type="match status" value="1"/>
</dbReference>
<organism evidence="5 6">
    <name type="scientific">candidate division WWE3 bacterium RIFCSPLOWO2_01_FULL_39_13</name>
    <dbReference type="NCBI Taxonomy" id="1802624"/>
    <lineage>
        <taxon>Bacteria</taxon>
        <taxon>Katanobacteria</taxon>
    </lineage>
</organism>
<protein>
    <recommendedName>
        <fullName evidence="4">Exonuclease domain-containing protein</fullName>
    </recommendedName>
</protein>
<dbReference type="InterPro" id="IPR013520">
    <property type="entry name" value="Ribonucl_H"/>
</dbReference>
<comment type="caution">
    <text evidence="5">The sequence shown here is derived from an EMBL/GenBank/DDBJ whole genome shotgun (WGS) entry which is preliminary data.</text>
</comment>
<dbReference type="AlphaFoldDB" id="A0A1F4V402"/>
<evidence type="ECO:0000313" key="6">
    <source>
        <dbReference type="Proteomes" id="UP000178771"/>
    </source>
</evidence>
<dbReference type="GO" id="GO:0008408">
    <property type="term" value="F:3'-5' exonuclease activity"/>
    <property type="evidence" value="ECO:0007669"/>
    <property type="project" value="TreeGrafter"/>
</dbReference>
<feature type="domain" description="Exonuclease" evidence="4">
    <location>
        <begin position="17"/>
        <end position="196"/>
    </location>
</feature>
<name>A0A1F4V402_UNCKA</name>
<sequence length="227" mass="25874">MEDTTRTKEKLDNVNAFYLVIDVETAPRRDFCPMQTEIIELGWATILNGLISEQASTLIKPAHKIPLDVTEALGITNEMVADAPDFIEAFQKVLMKVEKSSILVGHNVSYDINVIEEVAHRRLGLKAEDFLSGFNAMQVVDTKRLFAKLFPDESNRRLKDLMRVLEIEETEKRHRAGTDANYTALSLIKMFSVMSSRFGIDILEPGFLAHFIETGHPFYQRPLFLNR</sequence>
<dbReference type="CDD" id="cd06127">
    <property type="entry name" value="DEDDh"/>
    <property type="match status" value="1"/>
</dbReference>
<evidence type="ECO:0000256" key="1">
    <source>
        <dbReference type="ARBA" id="ARBA00022722"/>
    </source>
</evidence>
<evidence type="ECO:0000256" key="2">
    <source>
        <dbReference type="ARBA" id="ARBA00022801"/>
    </source>
</evidence>
<evidence type="ECO:0000259" key="4">
    <source>
        <dbReference type="SMART" id="SM00479"/>
    </source>
</evidence>
<evidence type="ECO:0000256" key="3">
    <source>
        <dbReference type="ARBA" id="ARBA00022839"/>
    </source>
</evidence>
<dbReference type="InterPro" id="IPR012337">
    <property type="entry name" value="RNaseH-like_sf"/>
</dbReference>
<dbReference type="STRING" id="1802624.A2982_03770"/>